<dbReference type="GeneID" id="20645422"/>
<dbReference type="InParanoid" id="G4YSA9"/>
<organism evidence="1 2">
    <name type="scientific">Phytophthora sojae (strain P6497)</name>
    <name type="common">Soybean stem and root rot agent</name>
    <name type="synonym">Phytophthora megasperma f. sp. glycines</name>
    <dbReference type="NCBI Taxonomy" id="1094619"/>
    <lineage>
        <taxon>Eukaryota</taxon>
        <taxon>Sar</taxon>
        <taxon>Stramenopiles</taxon>
        <taxon>Oomycota</taxon>
        <taxon>Peronosporomycetes</taxon>
        <taxon>Peronosporales</taxon>
        <taxon>Peronosporaceae</taxon>
        <taxon>Phytophthora</taxon>
    </lineage>
</organism>
<dbReference type="KEGG" id="psoj:PHYSODRAFT_326371"/>
<dbReference type="AlphaFoldDB" id="G4YSA9"/>
<keyword evidence="2" id="KW-1185">Reference proteome</keyword>
<evidence type="ECO:0000313" key="1">
    <source>
        <dbReference type="EMBL" id="EGZ25340.1"/>
    </source>
</evidence>
<reference evidence="1 2" key="1">
    <citation type="journal article" date="2006" name="Science">
        <title>Phytophthora genome sequences uncover evolutionary origins and mechanisms of pathogenesis.</title>
        <authorList>
            <person name="Tyler B.M."/>
            <person name="Tripathy S."/>
            <person name="Zhang X."/>
            <person name="Dehal P."/>
            <person name="Jiang R.H."/>
            <person name="Aerts A."/>
            <person name="Arredondo F.D."/>
            <person name="Baxter L."/>
            <person name="Bensasson D."/>
            <person name="Beynon J.L."/>
            <person name="Chapman J."/>
            <person name="Damasceno C.M."/>
            <person name="Dorrance A.E."/>
            <person name="Dou D."/>
            <person name="Dickerman A.W."/>
            <person name="Dubchak I.L."/>
            <person name="Garbelotto M."/>
            <person name="Gijzen M."/>
            <person name="Gordon S.G."/>
            <person name="Govers F."/>
            <person name="Grunwald N.J."/>
            <person name="Huang W."/>
            <person name="Ivors K.L."/>
            <person name="Jones R.W."/>
            <person name="Kamoun S."/>
            <person name="Krampis K."/>
            <person name="Lamour K.H."/>
            <person name="Lee M.K."/>
            <person name="McDonald W.H."/>
            <person name="Medina M."/>
            <person name="Meijer H.J."/>
            <person name="Nordberg E.K."/>
            <person name="Maclean D.J."/>
            <person name="Ospina-Giraldo M.D."/>
            <person name="Morris P.F."/>
            <person name="Phuntumart V."/>
            <person name="Putnam N.H."/>
            <person name="Rash S."/>
            <person name="Rose J.K."/>
            <person name="Sakihama Y."/>
            <person name="Salamov A.A."/>
            <person name="Savidor A."/>
            <person name="Scheuring C.F."/>
            <person name="Smith B.M."/>
            <person name="Sobral B.W."/>
            <person name="Terry A."/>
            <person name="Torto-Alalibo T.A."/>
            <person name="Win J."/>
            <person name="Xu Z."/>
            <person name="Zhang H."/>
            <person name="Grigoriev I.V."/>
            <person name="Rokhsar D.S."/>
            <person name="Boore J.L."/>
        </authorList>
    </citation>
    <scope>NUCLEOTIDE SEQUENCE [LARGE SCALE GENOMIC DNA]</scope>
    <source>
        <strain evidence="1 2">P6497</strain>
    </source>
</reference>
<dbReference type="RefSeq" id="XP_009520628.1">
    <property type="nucleotide sequence ID" value="XM_009522333.1"/>
</dbReference>
<proteinExistence type="predicted"/>
<evidence type="ECO:0008006" key="3">
    <source>
        <dbReference type="Google" id="ProtNLM"/>
    </source>
</evidence>
<name>G4YSA9_PHYSP</name>
<protein>
    <recommendedName>
        <fullName evidence="3">Tc1-like transposase DDE domain-containing protein</fullName>
    </recommendedName>
</protein>
<evidence type="ECO:0000313" key="2">
    <source>
        <dbReference type="Proteomes" id="UP000002640"/>
    </source>
</evidence>
<gene>
    <name evidence="1" type="ORF">PHYSODRAFT_326371</name>
</gene>
<accession>G4YSA9</accession>
<sequence length="73" mass="7615">MCNPIEGCFSVLKAAIKRYLALSHDDMLSAPRGQMTAAHAAAGKLLGQAAEMALHCAQAVVAAKRGEPMVYGT</sequence>
<dbReference type="EMBL" id="JH159152">
    <property type="protein sequence ID" value="EGZ25340.1"/>
    <property type="molecule type" value="Genomic_DNA"/>
</dbReference>
<dbReference type="Proteomes" id="UP000002640">
    <property type="component" value="Unassembled WGS sequence"/>
</dbReference>